<evidence type="ECO:0000313" key="3">
    <source>
        <dbReference type="Proteomes" id="UP000250140"/>
    </source>
</evidence>
<sequence>MSFFTLPTELLIIIFKLVGAEEFRARLELLTVCKPWLRFAQMVMVENLAFSSKTMDQFPPVSESARILISENMISLSINLSDFSSSKTSRDIARRPLCIGEYVSNMKSAHDAWTSKVDNRLRDLGVLLSSCKKLRQVDLVAFTLHDPLMSNFTWPREPNLLNSSITYILSPNYVRGLTHLFIDTAGRLIEDEGGLWSRFHTCSLIAKNFHTLRVLHVRLKNICPEILNTKKYTQRPPIEELIIALNNHDMYGSPMMQGYTHRCSRKFRALDMTNQKQHLLKDLADAAFAIAPTLPRIRLLQIDQICGLSGERVRTVDCITGKSIVYKSRDDIEGETEYDLSE</sequence>
<evidence type="ECO:0008006" key="4">
    <source>
        <dbReference type="Google" id="ProtNLM"/>
    </source>
</evidence>
<name>A0A8E2F5C4_9PEZI</name>
<organism evidence="2 3">
    <name type="scientific">Glonium stellatum</name>
    <dbReference type="NCBI Taxonomy" id="574774"/>
    <lineage>
        <taxon>Eukaryota</taxon>
        <taxon>Fungi</taxon>
        <taxon>Dikarya</taxon>
        <taxon>Ascomycota</taxon>
        <taxon>Pezizomycotina</taxon>
        <taxon>Dothideomycetes</taxon>
        <taxon>Pleosporomycetidae</taxon>
        <taxon>Gloniales</taxon>
        <taxon>Gloniaceae</taxon>
        <taxon>Glonium</taxon>
    </lineage>
</organism>
<dbReference type="InterPro" id="IPR032675">
    <property type="entry name" value="LRR_dom_sf"/>
</dbReference>
<feature type="chain" id="PRO_5034136099" description="F-box domain-containing protein" evidence="1">
    <location>
        <begin position="21"/>
        <end position="342"/>
    </location>
</feature>
<dbReference type="Proteomes" id="UP000250140">
    <property type="component" value="Unassembled WGS sequence"/>
</dbReference>
<evidence type="ECO:0000313" key="2">
    <source>
        <dbReference type="EMBL" id="OCL10852.1"/>
    </source>
</evidence>
<accession>A0A8E2F5C4</accession>
<dbReference type="AlphaFoldDB" id="A0A8E2F5C4"/>
<evidence type="ECO:0000256" key="1">
    <source>
        <dbReference type="SAM" id="SignalP"/>
    </source>
</evidence>
<dbReference type="Gene3D" id="3.80.10.10">
    <property type="entry name" value="Ribonuclease Inhibitor"/>
    <property type="match status" value="1"/>
</dbReference>
<dbReference type="OrthoDB" id="3637487at2759"/>
<protein>
    <recommendedName>
        <fullName evidence="4">F-box domain-containing protein</fullName>
    </recommendedName>
</protein>
<proteinExistence type="predicted"/>
<gene>
    <name evidence="2" type="ORF">AOQ84DRAFT_425834</name>
</gene>
<reference evidence="2 3" key="1">
    <citation type="journal article" date="2016" name="Nat. Commun.">
        <title>Ectomycorrhizal ecology is imprinted in the genome of the dominant symbiotic fungus Cenococcum geophilum.</title>
        <authorList>
            <consortium name="DOE Joint Genome Institute"/>
            <person name="Peter M."/>
            <person name="Kohler A."/>
            <person name="Ohm R.A."/>
            <person name="Kuo A."/>
            <person name="Krutzmann J."/>
            <person name="Morin E."/>
            <person name="Arend M."/>
            <person name="Barry K.W."/>
            <person name="Binder M."/>
            <person name="Choi C."/>
            <person name="Clum A."/>
            <person name="Copeland A."/>
            <person name="Grisel N."/>
            <person name="Haridas S."/>
            <person name="Kipfer T."/>
            <person name="LaButti K."/>
            <person name="Lindquist E."/>
            <person name="Lipzen A."/>
            <person name="Maire R."/>
            <person name="Meier B."/>
            <person name="Mihaltcheva S."/>
            <person name="Molinier V."/>
            <person name="Murat C."/>
            <person name="Poggeler S."/>
            <person name="Quandt C.A."/>
            <person name="Sperisen C."/>
            <person name="Tritt A."/>
            <person name="Tisserant E."/>
            <person name="Crous P.W."/>
            <person name="Henrissat B."/>
            <person name="Nehls U."/>
            <person name="Egli S."/>
            <person name="Spatafora J.W."/>
            <person name="Grigoriev I.V."/>
            <person name="Martin F.M."/>
        </authorList>
    </citation>
    <scope>NUCLEOTIDE SEQUENCE [LARGE SCALE GENOMIC DNA]</scope>
    <source>
        <strain evidence="2 3">CBS 207.34</strain>
    </source>
</reference>
<keyword evidence="3" id="KW-1185">Reference proteome</keyword>
<dbReference type="EMBL" id="KV749150">
    <property type="protein sequence ID" value="OCL10852.1"/>
    <property type="molecule type" value="Genomic_DNA"/>
</dbReference>
<keyword evidence="1" id="KW-0732">Signal</keyword>
<feature type="signal peptide" evidence="1">
    <location>
        <begin position="1"/>
        <end position="20"/>
    </location>
</feature>